<organism evidence="1 2">
    <name type="scientific">Metabacillus litoralis</name>
    <dbReference type="NCBI Taxonomy" id="152268"/>
    <lineage>
        <taxon>Bacteria</taxon>
        <taxon>Bacillati</taxon>
        <taxon>Bacillota</taxon>
        <taxon>Bacilli</taxon>
        <taxon>Bacillales</taxon>
        <taxon>Bacillaceae</taxon>
        <taxon>Metabacillus</taxon>
    </lineage>
</organism>
<proteinExistence type="predicted"/>
<dbReference type="InterPro" id="IPR039498">
    <property type="entry name" value="NTP_transf_5"/>
</dbReference>
<name>A0A179STV0_9BACI</name>
<dbReference type="AlphaFoldDB" id="A0A179STV0"/>
<reference evidence="2" key="1">
    <citation type="submission" date="2016-04" db="EMBL/GenBank/DDBJ databases">
        <authorList>
            <person name="Lyu Z."/>
            <person name="Lyu W."/>
        </authorList>
    </citation>
    <scope>NUCLEOTIDE SEQUENCE [LARGE SCALE GENOMIC DNA]</scope>
    <source>
        <strain evidence="2">C44</strain>
    </source>
</reference>
<dbReference type="OrthoDB" id="9773927at2"/>
<protein>
    <submittedName>
        <fullName evidence="1">Renal dipeptidase</fullName>
    </submittedName>
</protein>
<dbReference type="EMBL" id="LWSG01000023">
    <property type="protein sequence ID" value="OAS85157.1"/>
    <property type="molecule type" value="Genomic_DNA"/>
</dbReference>
<dbReference type="Proteomes" id="UP000078534">
    <property type="component" value="Unassembled WGS sequence"/>
</dbReference>
<dbReference type="STRING" id="152268.A6K24_06510"/>
<evidence type="ECO:0000313" key="1">
    <source>
        <dbReference type="EMBL" id="OAS85157.1"/>
    </source>
</evidence>
<evidence type="ECO:0000313" key="2">
    <source>
        <dbReference type="Proteomes" id="UP000078534"/>
    </source>
</evidence>
<comment type="caution">
    <text evidence="1">The sequence shown here is derived from an EMBL/GenBank/DDBJ whole genome shotgun (WGS) entry which is preliminary data.</text>
</comment>
<gene>
    <name evidence="1" type="ORF">A6K24_06510</name>
</gene>
<accession>A0A179STV0</accession>
<sequence>MVKQIELDLANVPREVILILQLLKKDNHKLIEENSTNIFADIDWNLFIEQAKHHRVFPVLQSKLKGISNKLIPSFVFQNLLLDYKINTFNMLKLSAEMERVSKIFIEEEIRLLFLKGPVIAHELYGDISLRTSSDLDFLIPLEDLNKAEVLLQQLGYEKEDYIKTVLNDWKWRHHHVTYFHPQKQMKLEIHWRLNPGPGFEPNFEELWKRKSKSKLTTYPVFFLGKEDLFLFLVSHGARHGWSRLRWLLDIHHMTEQDIDWGKTNKLLKKYHIHNLGAQALVLSTKLLNSKISVDMKSILENRDSCGLAQEAIFYLERMVNLHTDPVPEDISRYHKRHLISLMSGRQKVLFYLSVLHPYSEDAETLPLPKQLHFLYFPLRPVLWAWRRTRKHALP</sequence>
<dbReference type="RefSeq" id="WP_066335180.1">
    <property type="nucleotide sequence ID" value="NZ_LWSG01000023.1"/>
</dbReference>
<keyword evidence="2" id="KW-1185">Reference proteome</keyword>
<dbReference type="Pfam" id="PF14907">
    <property type="entry name" value="NTP_transf_5"/>
    <property type="match status" value="1"/>
</dbReference>